<feature type="transmembrane region" description="Helical" evidence="10">
    <location>
        <begin position="110"/>
        <end position="130"/>
    </location>
</feature>
<evidence type="ECO:0000259" key="11">
    <source>
        <dbReference type="SMART" id="SM00756"/>
    </source>
</evidence>
<dbReference type="RefSeq" id="WP_275029039.1">
    <property type="nucleotide sequence ID" value="NZ_CP118615.1"/>
</dbReference>
<accession>A0ABY7ZIP2</accession>
<feature type="domain" description="Vitamin K epoxide reductase" evidence="11">
    <location>
        <begin position="21"/>
        <end position="162"/>
    </location>
</feature>
<keyword evidence="4" id="KW-0874">Quinone</keyword>
<evidence type="ECO:0000256" key="5">
    <source>
        <dbReference type="ARBA" id="ARBA00022989"/>
    </source>
</evidence>
<dbReference type="EMBL" id="CP118615">
    <property type="protein sequence ID" value="WDZ82727.1"/>
    <property type="molecule type" value="Genomic_DNA"/>
</dbReference>
<comment type="similarity">
    <text evidence="2">Belongs to the VKOR family.</text>
</comment>
<comment type="subcellular location">
    <subcellularLocation>
        <location evidence="1">Membrane</location>
        <topology evidence="1">Multi-pass membrane protein</topology>
    </subcellularLocation>
</comment>
<evidence type="ECO:0000313" key="12">
    <source>
        <dbReference type="EMBL" id="WDZ82727.1"/>
    </source>
</evidence>
<keyword evidence="13" id="KW-1185">Reference proteome</keyword>
<evidence type="ECO:0000256" key="10">
    <source>
        <dbReference type="SAM" id="Phobius"/>
    </source>
</evidence>
<feature type="transmembrane region" description="Helical" evidence="10">
    <location>
        <begin position="137"/>
        <end position="158"/>
    </location>
</feature>
<keyword evidence="5 10" id="KW-1133">Transmembrane helix</keyword>
<keyword evidence="9" id="KW-0676">Redox-active center</keyword>
<evidence type="ECO:0000256" key="2">
    <source>
        <dbReference type="ARBA" id="ARBA00006214"/>
    </source>
</evidence>
<dbReference type="SMART" id="SM00756">
    <property type="entry name" value="VKc"/>
    <property type="match status" value="1"/>
</dbReference>
<dbReference type="Gene3D" id="1.20.1440.130">
    <property type="entry name" value="VKOR domain"/>
    <property type="match status" value="1"/>
</dbReference>
<evidence type="ECO:0000256" key="4">
    <source>
        <dbReference type="ARBA" id="ARBA00022719"/>
    </source>
</evidence>
<sequence>MSAVATDRRTTAAERNGEFLSRVTAWICTLGGLTGLLAAAVLTVERLHLAVDPGYVPTCSINPVLACGSVMTSEQAQAFGIPNTLIGVAGFAVVSTIGVALLARVPLPRWFWFGLQAGATFGVIFVHWLVYQSLYVIGALCPYCMLVWAATIPIFLYVTAHNLHTNAGVLPGPLRPPLAAVVRYHSLLLVLWYAAIVAAILHRFRAYWTTFG</sequence>
<evidence type="ECO:0000256" key="1">
    <source>
        <dbReference type="ARBA" id="ARBA00004141"/>
    </source>
</evidence>
<keyword evidence="3 10" id="KW-0812">Transmembrane</keyword>
<keyword evidence="7 10" id="KW-0472">Membrane</keyword>
<keyword evidence="8" id="KW-1015">Disulfide bond</keyword>
<gene>
    <name evidence="12" type="ORF">PVK37_19885</name>
</gene>
<reference evidence="12 13" key="1">
    <citation type="submission" date="2023-02" db="EMBL/GenBank/DDBJ databases">
        <authorList>
            <person name="Mo P."/>
        </authorList>
    </citation>
    <scope>NUCLEOTIDE SEQUENCE [LARGE SCALE GENOMIC DNA]</scope>
    <source>
        <strain evidence="12 13">HUAS 3</strain>
    </source>
</reference>
<evidence type="ECO:0000256" key="6">
    <source>
        <dbReference type="ARBA" id="ARBA00023002"/>
    </source>
</evidence>
<keyword evidence="6" id="KW-0560">Oxidoreductase</keyword>
<dbReference type="Proteomes" id="UP001219605">
    <property type="component" value="Chromosome"/>
</dbReference>
<dbReference type="Pfam" id="PF07884">
    <property type="entry name" value="VKOR"/>
    <property type="match status" value="1"/>
</dbReference>
<evidence type="ECO:0000313" key="13">
    <source>
        <dbReference type="Proteomes" id="UP001219605"/>
    </source>
</evidence>
<evidence type="ECO:0000256" key="8">
    <source>
        <dbReference type="ARBA" id="ARBA00023157"/>
    </source>
</evidence>
<feature type="transmembrane region" description="Helical" evidence="10">
    <location>
        <begin position="84"/>
        <end position="104"/>
    </location>
</feature>
<dbReference type="CDD" id="cd12922">
    <property type="entry name" value="VKOR_5"/>
    <property type="match status" value="1"/>
</dbReference>
<protein>
    <submittedName>
        <fullName evidence="12">Vitamin K epoxide reductase family protein</fullName>
    </submittedName>
</protein>
<dbReference type="InterPro" id="IPR012932">
    <property type="entry name" value="VKOR"/>
</dbReference>
<dbReference type="InterPro" id="IPR038354">
    <property type="entry name" value="VKOR_sf"/>
</dbReference>
<organism evidence="12 13">
    <name type="scientific">Micromonospora cathayae</name>
    <dbReference type="NCBI Taxonomy" id="3028804"/>
    <lineage>
        <taxon>Bacteria</taxon>
        <taxon>Bacillati</taxon>
        <taxon>Actinomycetota</taxon>
        <taxon>Actinomycetes</taxon>
        <taxon>Micromonosporales</taxon>
        <taxon>Micromonosporaceae</taxon>
        <taxon>Micromonospora</taxon>
    </lineage>
</organism>
<evidence type="ECO:0000256" key="3">
    <source>
        <dbReference type="ARBA" id="ARBA00022692"/>
    </source>
</evidence>
<name>A0ABY7ZIP2_9ACTN</name>
<feature type="transmembrane region" description="Helical" evidence="10">
    <location>
        <begin position="178"/>
        <end position="201"/>
    </location>
</feature>
<evidence type="ECO:0000256" key="9">
    <source>
        <dbReference type="ARBA" id="ARBA00023284"/>
    </source>
</evidence>
<feature type="transmembrane region" description="Helical" evidence="10">
    <location>
        <begin position="23"/>
        <end position="42"/>
    </location>
</feature>
<dbReference type="InterPro" id="IPR041714">
    <property type="entry name" value="VKOR_Actinobacteria"/>
</dbReference>
<evidence type="ECO:0000256" key="7">
    <source>
        <dbReference type="ARBA" id="ARBA00023136"/>
    </source>
</evidence>
<proteinExistence type="inferred from homology"/>